<dbReference type="InterPro" id="IPR005279">
    <property type="entry name" value="Dipep/tripep_permease"/>
</dbReference>
<dbReference type="Proteomes" id="UP000006512">
    <property type="component" value="Unassembled WGS sequence"/>
</dbReference>
<proteinExistence type="inferred from homology"/>
<keyword evidence="4" id="KW-0571">Peptide transport</keyword>
<accession>F4QI70</accession>
<dbReference type="InterPro" id="IPR018456">
    <property type="entry name" value="PTR2_symporter_CS"/>
</dbReference>
<feature type="transmembrane region" description="Helical" evidence="8">
    <location>
        <begin position="310"/>
        <end position="327"/>
    </location>
</feature>
<feature type="transmembrane region" description="Helical" evidence="8">
    <location>
        <begin position="333"/>
        <end position="350"/>
    </location>
</feature>
<evidence type="ECO:0000256" key="4">
    <source>
        <dbReference type="ARBA" id="ARBA00022856"/>
    </source>
</evidence>
<name>F4QI70_9CAUL</name>
<feature type="transmembrane region" description="Helical" evidence="8">
    <location>
        <begin position="71"/>
        <end position="89"/>
    </location>
</feature>
<dbReference type="NCBIfam" id="TIGR00924">
    <property type="entry name" value="yjdL_sub1_fam"/>
    <property type="match status" value="1"/>
</dbReference>
<feature type="transmembrane region" description="Helical" evidence="8">
    <location>
        <begin position="587"/>
        <end position="612"/>
    </location>
</feature>
<keyword evidence="5 8" id="KW-1133">Transmembrane helix</keyword>
<organism evidence="9 10">
    <name type="scientific">Asticcacaulis biprosthecium C19</name>
    <dbReference type="NCBI Taxonomy" id="715226"/>
    <lineage>
        <taxon>Bacteria</taxon>
        <taxon>Pseudomonadati</taxon>
        <taxon>Pseudomonadota</taxon>
        <taxon>Alphaproteobacteria</taxon>
        <taxon>Caulobacterales</taxon>
        <taxon>Caulobacteraceae</taxon>
        <taxon>Asticcacaulis</taxon>
    </lineage>
</organism>
<dbReference type="Pfam" id="PF00854">
    <property type="entry name" value="PTR2"/>
    <property type="match status" value="2"/>
</dbReference>
<keyword evidence="4" id="KW-0653">Protein transport</keyword>
<keyword evidence="10" id="KW-1185">Reference proteome</keyword>
<reference evidence="10" key="1">
    <citation type="submission" date="2011-03" db="EMBL/GenBank/DDBJ databases">
        <title>Draft genome sequence of Brevundimonas diminuta.</title>
        <authorList>
            <person name="Brown P.J.B."/>
            <person name="Buechlein A."/>
            <person name="Hemmerich C."/>
            <person name="Brun Y.V."/>
        </authorList>
    </citation>
    <scope>NUCLEOTIDE SEQUENCE [LARGE SCALE GENOMIC DNA]</scope>
    <source>
        <strain evidence="10">C19</strain>
    </source>
</reference>
<dbReference type="STRING" id="715226.ABI_01380"/>
<dbReference type="CDD" id="cd17346">
    <property type="entry name" value="MFS_DtpA_like"/>
    <property type="match status" value="1"/>
</dbReference>
<dbReference type="PROSITE" id="PS01023">
    <property type="entry name" value="PTR2_2"/>
    <property type="match status" value="1"/>
</dbReference>
<dbReference type="AlphaFoldDB" id="F4QI70"/>
<dbReference type="PROSITE" id="PS01022">
    <property type="entry name" value="PTR2_1"/>
    <property type="match status" value="1"/>
</dbReference>
<keyword evidence="6 8" id="KW-0472">Membrane</keyword>
<dbReference type="RefSeq" id="WP_006270871.1">
    <property type="nucleotide sequence ID" value="NZ_GL883077.1"/>
</dbReference>
<dbReference type="InterPro" id="IPR036259">
    <property type="entry name" value="MFS_trans_sf"/>
</dbReference>
<dbReference type="GO" id="GO:0016020">
    <property type="term" value="C:membrane"/>
    <property type="evidence" value="ECO:0007669"/>
    <property type="project" value="UniProtKB-SubCell"/>
</dbReference>
<dbReference type="GO" id="GO:1904680">
    <property type="term" value="F:peptide transmembrane transporter activity"/>
    <property type="evidence" value="ECO:0007669"/>
    <property type="project" value="InterPro"/>
</dbReference>
<comment type="similarity">
    <text evidence="2 7">Belongs to the major facilitator superfamily. Proton-dependent oligopeptide transporter (POT/PTR) (TC 2.A.17) family.</text>
</comment>
<keyword evidence="3 7" id="KW-0812">Transmembrane</keyword>
<dbReference type="EMBL" id="GL883077">
    <property type="protein sequence ID" value="EGF91708.1"/>
    <property type="molecule type" value="Genomic_DNA"/>
</dbReference>
<dbReference type="InterPro" id="IPR000109">
    <property type="entry name" value="POT_fam"/>
</dbReference>
<evidence type="ECO:0000256" key="3">
    <source>
        <dbReference type="ARBA" id="ARBA00022692"/>
    </source>
</evidence>
<feature type="transmembrane region" description="Helical" evidence="8">
    <location>
        <begin position="546"/>
        <end position="567"/>
    </location>
</feature>
<evidence type="ECO:0000256" key="1">
    <source>
        <dbReference type="ARBA" id="ARBA00004141"/>
    </source>
</evidence>
<feature type="transmembrane region" description="Helical" evidence="8">
    <location>
        <begin position="263"/>
        <end position="282"/>
    </location>
</feature>
<feature type="transmembrane region" description="Helical" evidence="8">
    <location>
        <begin position="506"/>
        <end position="525"/>
    </location>
</feature>
<evidence type="ECO:0000313" key="10">
    <source>
        <dbReference type="Proteomes" id="UP000006512"/>
    </source>
</evidence>
<protein>
    <submittedName>
        <fullName evidence="9">Inner membrane transporter ybgH</fullName>
    </submittedName>
</protein>
<evidence type="ECO:0000256" key="6">
    <source>
        <dbReference type="ARBA" id="ARBA00023136"/>
    </source>
</evidence>
<sequence>MINFLLVACVLVTVLSAIPVVLQMRNQPRGLIVCFFTEMWERFSYYGMRALLIYYLTQHFLFSDKHATEQYASYTALVYLTPLIGGLVADRWLGTRKAVIFGAVLLCLGHLGMAFEGKPAEQILTHAGQTYSFVSEGRQAQREVRLQVGDASYDWQATPDGGLTIAGLPADAPLPATLPPGSFELTVANPTPWAEQAYYLAVSLIILGVGFLKPNISTIVGQLYDGRDPRRDSGFQLYYYGINLGSFWSALLCGYVGQTVGWWAGFGLAGIGMVAGLAVFILGKSWLDGRGAPPEPEKLTEKVAGLPRETVVYALSLLGLPLVFYLIQRHAIVGLAELTGVVIVLGYVVFRMITRYSREENYRLALAMVLSLCSVAFWALFEQAGSSLNLFAARNVDLQFLDDAKTIALFGHTYVLASAAQLEALGGLPAGTVWIDMGLTGSQTQSFGPGFILLGAPVMAFVLAWLGRRHLDPPPLRKFAFALACAGGGFLMLTLGANWIDASFRVPWYFLLLTYMFHAIGELALSPVGLSQQTKLSPVTLVSTMMAIWFLGTSGAQYVAGMIANTAASQTVGGQVVDAQASLDASIATFTTIGLWGLGLAVGVFVLSYFISHWAGEDARAR</sequence>
<dbReference type="PANTHER" id="PTHR11654">
    <property type="entry name" value="OLIGOPEPTIDE TRANSPORTER-RELATED"/>
    <property type="match status" value="1"/>
</dbReference>
<evidence type="ECO:0000256" key="8">
    <source>
        <dbReference type="SAM" id="Phobius"/>
    </source>
</evidence>
<dbReference type="HOGENOM" id="CLU_004790_0_2_5"/>
<keyword evidence="7" id="KW-0813">Transport</keyword>
<evidence type="ECO:0000256" key="2">
    <source>
        <dbReference type="ARBA" id="ARBA00005982"/>
    </source>
</evidence>
<dbReference type="eggNOG" id="COG3104">
    <property type="taxonomic scope" value="Bacteria"/>
</dbReference>
<feature type="transmembrane region" description="Helical" evidence="8">
    <location>
        <begin position="362"/>
        <end position="381"/>
    </location>
</feature>
<dbReference type="SUPFAM" id="SSF103473">
    <property type="entry name" value="MFS general substrate transporter"/>
    <property type="match status" value="1"/>
</dbReference>
<feature type="transmembrane region" description="Helical" evidence="8">
    <location>
        <begin position="98"/>
        <end position="115"/>
    </location>
</feature>
<feature type="transmembrane region" description="Helical" evidence="8">
    <location>
        <begin position="479"/>
        <end position="500"/>
    </location>
</feature>
<evidence type="ECO:0000256" key="7">
    <source>
        <dbReference type="RuleBase" id="RU003755"/>
    </source>
</evidence>
<comment type="subcellular location">
    <subcellularLocation>
        <location evidence="1 7">Membrane</location>
        <topology evidence="1 7">Multi-pass membrane protein</topology>
    </subcellularLocation>
</comment>
<gene>
    <name evidence="9" type="ORF">ABI_01380</name>
</gene>
<feature type="transmembrane region" description="Helical" evidence="8">
    <location>
        <begin position="197"/>
        <end position="216"/>
    </location>
</feature>
<evidence type="ECO:0000256" key="5">
    <source>
        <dbReference type="ARBA" id="ARBA00022989"/>
    </source>
</evidence>
<evidence type="ECO:0000313" key="9">
    <source>
        <dbReference type="EMBL" id="EGF91708.1"/>
    </source>
</evidence>
<dbReference type="Gene3D" id="1.20.1250.20">
    <property type="entry name" value="MFS general substrate transporter like domains"/>
    <property type="match status" value="2"/>
</dbReference>
<dbReference type="GO" id="GO:0006857">
    <property type="term" value="P:oligopeptide transport"/>
    <property type="evidence" value="ECO:0007669"/>
    <property type="project" value="InterPro"/>
</dbReference>
<feature type="transmembrane region" description="Helical" evidence="8">
    <location>
        <begin position="237"/>
        <end position="257"/>
    </location>
</feature>
<feature type="transmembrane region" description="Helical" evidence="8">
    <location>
        <begin position="447"/>
        <end position="467"/>
    </location>
</feature>